<evidence type="ECO:0000313" key="6">
    <source>
        <dbReference type="EMBL" id="KAJ6647332.1"/>
    </source>
</evidence>
<evidence type="ECO:0000256" key="3">
    <source>
        <dbReference type="SAM" id="SignalP"/>
    </source>
</evidence>
<dbReference type="Proteomes" id="UP001151699">
    <property type="component" value="Chromosome A"/>
</dbReference>
<evidence type="ECO:0000259" key="4">
    <source>
        <dbReference type="PROSITE" id="PS50835"/>
    </source>
</evidence>
<evidence type="ECO:0000256" key="2">
    <source>
        <dbReference type="SAM" id="Phobius"/>
    </source>
</evidence>
<dbReference type="InterPro" id="IPR013783">
    <property type="entry name" value="Ig-like_fold"/>
</dbReference>
<sequence>MHLVFLNGFILATTFFQIATSDTVGTGGPSIVTEGKDALLTCVIMPPFSNDTVLWRKGPNVILSAGMNRVTNDKRISVLHDESPKGKITTGGDVWVLLIKNTRPSDTDVYICEVNSDPIAKSFHPLKVKSLNSTTQQQSSTTDVPYMEESTIPSITHDFTDCCQSLNVSSQCIGFCTIHNILDGTTGTEPELCEKDFPNIVKCMADGRNHLPCCERKKIPDLCQDMCQGEYTPFTDFIRSRVSCVAHTLPALQCILEGVQKIPSEPEGVYVEPLNEKSLQVSWSPPSKLADQVTTYSINVTTLHTFDQDSLSNITSEISVTVSKDLDSAVINDLKPFTMYAITVTANNEYGSSLPSMRVRALTLDNVIGKQTNVAVVPILPDVRGCCMRQGMTHRTCLDRMCDPKKADFTEIPDLMVCAPWANITFSCLANKIDHTPCCMERGIPSSCLSFCAGNITTITFSLFKCLQYMSDYSSCLLQGYGVLAGPPSRVKAPLVSSHFAILEWSPPKILPDTVTAYHVSIRKLGTGEDYEVIEKDHPPLIMESLESATYYEAYVVAVNAHGKGGASPRLVFRTKHEIDVESSSPSYNITTCCLAASLLPQCMPLCSYDIKMSDLQALGQVCAPQMGALAKCASGGRDHTSCCNRRGVPAKCISLCRGVLPQPPVDCLSFGGNIIQCFEEGTENIPGPIEDLHVTSKTDTSISLEWIPATPESNSSDLQNIDYLVQYGKVDNMTMYETIIKLPNEINTTETEIELKNLERNAVYRIMVVSRGIYGSSLPSSMLVINTSLSNVNYSVSDAYAVPSPPHSLSVSDHSATWIRVAWQPPEFSHPHEIISYKVYHKSTSADKFTITETRLLWTRLSNLNPNVQHVIYVVAIGSKGLSLPSETLVAWTDPALPAFVDPPTIHPANIIAEGGSMTILCLALGNPAPTISLYVGGHLVRQDTSRHMVTTIHNVTTDMEHVSCYADNGFGVPMQATKKVQISFAPQIQASSVTLSLLGDRVDLKCTVKAKPAPKVIFWRDHEGRVPVIVGKNYEMTMEASSRDTSTSTMTLSILKLTNEYVGDYFCHAENPLGSATSAVSVRIRPTPTAHNISECCITHNVSAACMDACSFYVDIDSVKDRPECISDFDKLMRCAADGSDHRQCCAAAEVPRHCLNWCRGEPVGIKGSCVLQHTKTIIDCFQANRDRLPSSPLNLAVQVLSNDEALISWEPPIKNPHMVEGYRVYLHEADPVTDEIRLNNINGFGTHRIDTKDLSIRIGELKQNVVYELVVKAGNQYGSSVLTDPLKFTMGDHKRTSASTSSGVAGTVCGILAGIIAIALAVVAIFFYQRRKFQKSANGVAFENPSYLREVNMEHVQISAVSADSSNGTEWRHERLQTPNVDQSSVVPMATEVNPSLYEELKLGHEGVGFKRLVS</sequence>
<dbReference type="PANTHER" id="PTHR13817:SF155">
    <property type="entry name" value="IG-LIKE AND FIBRONECTIN TYPE-III DOMAIN-CONTAINING PROTEIN C25G4.10"/>
    <property type="match status" value="1"/>
</dbReference>
<feature type="domain" description="Fibronectin type-III" evidence="5">
    <location>
        <begin position="1194"/>
        <end position="1296"/>
    </location>
</feature>
<gene>
    <name evidence="6" type="primary">igdb-2</name>
    <name evidence="6" type="ORF">Bhyg_02554</name>
</gene>
<keyword evidence="2" id="KW-0812">Transmembrane</keyword>
<accession>A0A9Q0S6M1</accession>
<feature type="chain" id="PRO_5040414353" evidence="3">
    <location>
        <begin position="22"/>
        <end position="1418"/>
    </location>
</feature>
<dbReference type="EMBL" id="WJQU01000001">
    <property type="protein sequence ID" value="KAJ6647332.1"/>
    <property type="molecule type" value="Genomic_DNA"/>
</dbReference>
<organism evidence="6 7">
    <name type="scientific">Pseudolycoriella hygida</name>
    <dbReference type="NCBI Taxonomy" id="35572"/>
    <lineage>
        <taxon>Eukaryota</taxon>
        <taxon>Metazoa</taxon>
        <taxon>Ecdysozoa</taxon>
        <taxon>Arthropoda</taxon>
        <taxon>Hexapoda</taxon>
        <taxon>Insecta</taxon>
        <taxon>Pterygota</taxon>
        <taxon>Neoptera</taxon>
        <taxon>Endopterygota</taxon>
        <taxon>Diptera</taxon>
        <taxon>Nematocera</taxon>
        <taxon>Sciaroidea</taxon>
        <taxon>Sciaridae</taxon>
        <taxon>Pseudolycoriella</taxon>
    </lineage>
</organism>
<dbReference type="InterPro" id="IPR007110">
    <property type="entry name" value="Ig-like_dom"/>
</dbReference>
<feature type="domain" description="Ig-like" evidence="4">
    <location>
        <begin position="988"/>
        <end position="1087"/>
    </location>
</feature>
<dbReference type="PROSITE" id="PS50853">
    <property type="entry name" value="FN3"/>
    <property type="match status" value="5"/>
</dbReference>
<dbReference type="SMART" id="SM00406">
    <property type="entry name" value="IGv"/>
    <property type="match status" value="2"/>
</dbReference>
<name>A0A9Q0S6M1_9DIPT</name>
<dbReference type="InterPro" id="IPR036179">
    <property type="entry name" value="Ig-like_dom_sf"/>
</dbReference>
<dbReference type="Pfam" id="PF00041">
    <property type="entry name" value="fn3"/>
    <property type="match status" value="5"/>
</dbReference>
<feature type="domain" description="Fibronectin type-III" evidence="5">
    <location>
        <begin position="487"/>
        <end position="578"/>
    </location>
</feature>
<dbReference type="InterPro" id="IPR003961">
    <property type="entry name" value="FN3_dom"/>
</dbReference>
<dbReference type="Gene3D" id="2.60.40.10">
    <property type="entry name" value="Immunoglobulins"/>
    <property type="match status" value="8"/>
</dbReference>
<feature type="signal peptide" evidence="3">
    <location>
        <begin position="1"/>
        <end position="21"/>
    </location>
</feature>
<keyword evidence="1" id="KW-0677">Repeat</keyword>
<dbReference type="SMART" id="SM00060">
    <property type="entry name" value="FN3"/>
    <property type="match status" value="5"/>
</dbReference>
<dbReference type="SMART" id="SM00408">
    <property type="entry name" value="IGc2"/>
    <property type="match status" value="3"/>
</dbReference>
<proteinExistence type="predicted"/>
<dbReference type="Pfam" id="PF01682">
    <property type="entry name" value="DB"/>
    <property type="match status" value="4"/>
</dbReference>
<dbReference type="PANTHER" id="PTHR13817">
    <property type="entry name" value="TITIN"/>
    <property type="match status" value="1"/>
</dbReference>
<dbReference type="SMART" id="SM00409">
    <property type="entry name" value="IG"/>
    <property type="match status" value="2"/>
</dbReference>
<feature type="transmembrane region" description="Helical" evidence="2">
    <location>
        <begin position="1307"/>
        <end position="1331"/>
    </location>
</feature>
<dbReference type="InterPro" id="IPR050964">
    <property type="entry name" value="Striated_Muscle_Regulatory"/>
</dbReference>
<dbReference type="InterPro" id="IPR013106">
    <property type="entry name" value="Ig_V-set"/>
</dbReference>
<comment type="caution">
    <text evidence="6">The sequence shown here is derived from an EMBL/GenBank/DDBJ whole genome shotgun (WGS) entry which is preliminary data.</text>
</comment>
<dbReference type="OrthoDB" id="5843172at2759"/>
<evidence type="ECO:0000313" key="7">
    <source>
        <dbReference type="Proteomes" id="UP001151699"/>
    </source>
</evidence>
<reference evidence="6" key="1">
    <citation type="submission" date="2022-07" db="EMBL/GenBank/DDBJ databases">
        <authorList>
            <person name="Trinca V."/>
            <person name="Uliana J.V.C."/>
            <person name="Torres T.T."/>
            <person name="Ward R.J."/>
            <person name="Monesi N."/>
        </authorList>
    </citation>
    <scope>NUCLEOTIDE SEQUENCE</scope>
    <source>
        <strain evidence="6">HSMRA1968</strain>
        <tissue evidence="6">Whole embryos</tissue>
    </source>
</reference>
<dbReference type="Pfam" id="PF13927">
    <property type="entry name" value="Ig_3"/>
    <property type="match status" value="1"/>
</dbReference>
<evidence type="ECO:0000256" key="1">
    <source>
        <dbReference type="ARBA" id="ARBA00022737"/>
    </source>
</evidence>
<dbReference type="PROSITE" id="PS50835">
    <property type="entry name" value="IG_LIKE"/>
    <property type="match status" value="2"/>
</dbReference>
<keyword evidence="3" id="KW-0732">Signal</keyword>
<feature type="domain" description="Fibronectin type-III" evidence="5">
    <location>
        <begin position="689"/>
        <end position="791"/>
    </location>
</feature>
<dbReference type="CDD" id="cd00063">
    <property type="entry name" value="FN3"/>
    <property type="match status" value="5"/>
</dbReference>
<keyword evidence="7" id="KW-1185">Reference proteome</keyword>
<keyword evidence="2" id="KW-0472">Membrane</keyword>
<dbReference type="InterPro" id="IPR002602">
    <property type="entry name" value="DB"/>
</dbReference>
<feature type="domain" description="Ig-like" evidence="4">
    <location>
        <begin position="32"/>
        <end position="132"/>
    </location>
</feature>
<dbReference type="InterPro" id="IPR036116">
    <property type="entry name" value="FN3_sf"/>
</dbReference>
<dbReference type="InterPro" id="IPR003599">
    <property type="entry name" value="Ig_sub"/>
</dbReference>
<dbReference type="SUPFAM" id="SSF49265">
    <property type="entry name" value="Fibronectin type III"/>
    <property type="match status" value="3"/>
</dbReference>
<feature type="domain" description="Fibronectin type-III" evidence="5">
    <location>
        <begin position="806"/>
        <end position="897"/>
    </location>
</feature>
<protein>
    <submittedName>
        <fullName evidence="6">Ig-like and fibronectin type-III domain-containing protein 2</fullName>
    </submittedName>
</protein>
<dbReference type="InterPro" id="IPR003598">
    <property type="entry name" value="Ig_sub2"/>
</dbReference>
<dbReference type="SUPFAM" id="SSF48726">
    <property type="entry name" value="Immunoglobulin"/>
    <property type="match status" value="2"/>
</dbReference>
<keyword evidence="2" id="KW-1133">Transmembrane helix</keyword>
<evidence type="ECO:0000259" key="5">
    <source>
        <dbReference type="PROSITE" id="PS50853"/>
    </source>
</evidence>
<feature type="domain" description="Fibronectin type-III" evidence="5">
    <location>
        <begin position="265"/>
        <end position="366"/>
    </location>
</feature>